<organism evidence="4 5">
    <name type="scientific">Pseudophaeobacter arcticus</name>
    <dbReference type="NCBI Taxonomy" id="385492"/>
    <lineage>
        <taxon>Bacteria</taxon>
        <taxon>Pseudomonadati</taxon>
        <taxon>Pseudomonadota</taxon>
        <taxon>Alphaproteobacteria</taxon>
        <taxon>Rhodobacterales</taxon>
        <taxon>Paracoccaceae</taxon>
        <taxon>Pseudophaeobacter</taxon>
    </lineage>
</organism>
<dbReference type="PROSITE" id="PS00012">
    <property type="entry name" value="PHOSPHOPANTETHEINE"/>
    <property type="match status" value="1"/>
</dbReference>
<dbReference type="SMART" id="SM00823">
    <property type="entry name" value="PKS_PP"/>
    <property type="match status" value="1"/>
</dbReference>
<gene>
    <name evidence="4" type="ORF">NBRC116598_36120</name>
</gene>
<dbReference type="PROSITE" id="PS50075">
    <property type="entry name" value="CARRIER"/>
    <property type="match status" value="1"/>
</dbReference>
<evidence type="ECO:0000256" key="2">
    <source>
        <dbReference type="ARBA" id="ARBA00022553"/>
    </source>
</evidence>
<dbReference type="InterPro" id="IPR006162">
    <property type="entry name" value="Ppantetheine_attach_site"/>
</dbReference>
<dbReference type="RefSeq" id="WP_353401956.1">
    <property type="nucleotide sequence ID" value="NZ_BAABWU010000019.1"/>
</dbReference>
<protein>
    <recommendedName>
        <fullName evidence="3">Carrier domain-containing protein</fullName>
    </recommendedName>
</protein>
<dbReference type="Proteomes" id="UP001441944">
    <property type="component" value="Unassembled WGS sequence"/>
</dbReference>
<keyword evidence="5" id="KW-1185">Reference proteome</keyword>
<sequence length="78" mass="8410">MPFELSTCVEDAFKTCFPDAEVSQDSDFFDLGGDSLKAVDLCRLIGGPLGMEVHPSILFSHSTPATLTDALRRECGSL</sequence>
<evidence type="ECO:0000313" key="4">
    <source>
        <dbReference type="EMBL" id="GAA6198167.1"/>
    </source>
</evidence>
<keyword evidence="1" id="KW-0596">Phosphopantetheine</keyword>
<reference evidence="4 5" key="1">
    <citation type="submission" date="2024-04" db="EMBL/GenBank/DDBJ databases">
        <title>Draft genome sequence of Pseudophaeobacter arcticus NBRC 116598.</title>
        <authorList>
            <person name="Miyakawa T."/>
            <person name="Kusuya Y."/>
            <person name="Miura T."/>
        </authorList>
    </citation>
    <scope>NUCLEOTIDE SEQUENCE [LARGE SCALE GENOMIC DNA]</scope>
    <source>
        <strain evidence="4 5">SU-CL00105</strain>
    </source>
</reference>
<evidence type="ECO:0000256" key="1">
    <source>
        <dbReference type="ARBA" id="ARBA00022450"/>
    </source>
</evidence>
<dbReference type="InterPro" id="IPR009081">
    <property type="entry name" value="PP-bd_ACP"/>
</dbReference>
<dbReference type="Gene3D" id="1.10.1200.10">
    <property type="entry name" value="ACP-like"/>
    <property type="match status" value="1"/>
</dbReference>
<dbReference type="InterPro" id="IPR020806">
    <property type="entry name" value="PKS_PP-bd"/>
</dbReference>
<keyword evidence="2" id="KW-0597">Phosphoprotein</keyword>
<dbReference type="InterPro" id="IPR036736">
    <property type="entry name" value="ACP-like_sf"/>
</dbReference>
<evidence type="ECO:0000259" key="3">
    <source>
        <dbReference type="PROSITE" id="PS50075"/>
    </source>
</evidence>
<dbReference type="EMBL" id="BAABWU010000019">
    <property type="protein sequence ID" value="GAA6198167.1"/>
    <property type="molecule type" value="Genomic_DNA"/>
</dbReference>
<name>A0ABQ0AQL0_9RHOB</name>
<feature type="domain" description="Carrier" evidence="3">
    <location>
        <begin position="1"/>
        <end position="75"/>
    </location>
</feature>
<proteinExistence type="predicted"/>
<accession>A0ABQ0AQL0</accession>
<dbReference type="SUPFAM" id="SSF47336">
    <property type="entry name" value="ACP-like"/>
    <property type="match status" value="1"/>
</dbReference>
<comment type="caution">
    <text evidence="4">The sequence shown here is derived from an EMBL/GenBank/DDBJ whole genome shotgun (WGS) entry which is preliminary data.</text>
</comment>
<dbReference type="Pfam" id="PF00550">
    <property type="entry name" value="PP-binding"/>
    <property type="match status" value="1"/>
</dbReference>
<evidence type="ECO:0000313" key="5">
    <source>
        <dbReference type="Proteomes" id="UP001441944"/>
    </source>
</evidence>